<dbReference type="EMBL" id="JADILZ010000079">
    <property type="protein sequence ID" value="MBO8478918.1"/>
    <property type="molecule type" value="Genomic_DNA"/>
</dbReference>
<dbReference type="NCBIfam" id="TIGR00126">
    <property type="entry name" value="deoC"/>
    <property type="match status" value="1"/>
</dbReference>
<dbReference type="AlphaFoldDB" id="A0A9D9IWS1"/>
<dbReference type="EC" id="4.1.2.4" evidence="3 7"/>
<dbReference type="CDD" id="cd00959">
    <property type="entry name" value="DeoC"/>
    <property type="match status" value="1"/>
</dbReference>
<dbReference type="PANTHER" id="PTHR10889">
    <property type="entry name" value="DEOXYRIBOSE-PHOSPHATE ALDOLASE"/>
    <property type="match status" value="1"/>
</dbReference>
<dbReference type="InterPro" id="IPR013785">
    <property type="entry name" value="Aldolase_TIM"/>
</dbReference>
<name>A0A9D9IWS1_9BACT</name>
<dbReference type="SUPFAM" id="SSF51569">
    <property type="entry name" value="Aldolase"/>
    <property type="match status" value="1"/>
</dbReference>
<evidence type="ECO:0000313" key="8">
    <source>
        <dbReference type="EMBL" id="MBO8478918.1"/>
    </source>
</evidence>
<evidence type="ECO:0000256" key="7">
    <source>
        <dbReference type="NCBIfam" id="TIGR00126"/>
    </source>
</evidence>
<evidence type="ECO:0000256" key="3">
    <source>
        <dbReference type="ARBA" id="ARBA00012515"/>
    </source>
</evidence>
<proteinExistence type="inferred from homology"/>
<keyword evidence="5" id="KW-0704">Schiff base</keyword>
<gene>
    <name evidence="8" type="primary">deoC</name>
    <name evidence="8" type="ORF">IAB80_08545</name>
</gene>
<dbReference type="Proteomes" id="UP000823771">
    <property type="component" value="Unassembled WGS sequence"/>
</dbReference>
<dbReference type="GO" id="GO:0004139">
    <property type="term" value="F:deoxyribose-phosphate aldolase activity"/>
    <property type="evidence" value="ECO:0007669"/>
    <property type="project" value="UniProtKB-UniRule"/>
</dbReference>
<evidence type="ECO:0000313" key="9">
    <source>
        <dbReference type="Proteomes" id="UP000823771"/>
    </source>
</evidence>
<keyword evidence="4 8" id="KW-0456">Lyase</keyword>
<organism evidence="8 9">
    <name type="scientific">Candidatus Cryptobacteroides excrementipullorum</name>
    <dbReference type="NCBI Taxonomy" id="2840761"/>
    <lineage>
        <taxon>Bacteria</taxon>
        <taxon>Pseudomonadati</taxon>
        <taxon>Bacteroidota</taxon>
        <taxon>Bacteroidia</taxon>
        <taxon>Bacteroidales</taxon>
        <taxon>Candidatus Cryptobacteroides</taxon>
    </lineage>
</organism>
<comment type="pathway">
    <text evidence="1">Carbohydrate degradation; 2-deoxy-D-ribose 1-phosphate degradation; D-glyceraldehyde 3-phosphate and acetaldehyde from 2-deoxy-alpha-D-ribose 1-phosphate: step 2/2.</text>
</comment>
<sequence length="297" mass="32461">MKNYFTEYGYTPDKEAMDRALDLIAANLGNIVSRDVLLSCFSMMDVTSLKTDDTPSSIIRLVEKVNGLKNAFPEFPLPASVCVYPDFVETVKSHKKCDEVHITAVAGCFPSSQSFLEVKLLECGMAVEKGADEIDIVLSLSSFLEGDYESASEEIREIRSCIDEAAAKQGRSVHLKVILETGLLLSPELIAKASFLAMEAGADFIKTSTGKVNVNATPAAAYVMCECIAAYYRKTGRKVGFKPAGGISTAMDAVSYYTIVSTVLGHEWLDKSLFRFGVSRMANNIISEIEQKTVAYF</sequence>
<dbReference type="PIRSF" id="PIRSF001357">
    <property type="entry name" value="DeoC"/>
    <property type="match status" value="1"/>
</dbReference>
<comment type="catalytic activity">
    <reaction evidence="6">
        <text>2-deoxy-D-ribose 5-phosphate = D-glyceraldehyde 3-phosphate + acetaldehyde</text>
        <dbReference type="Rhea" id="RHEA:12821"/>
        <dbReference type="ChEBI" id="CHEBI:15343"/>
        <dbReference type="ChEBI" id="CHEBI:59776"/>
        <dbReference type="ChEBI" id="CHEBI:62877"/>
        <dbReference type="EC" id="4.1.2.4"/>
    </reaction>
</comment>
<dbReference type="GO" id="GO:0009264">
    <property type="term" value="P:deoxyribonucleotide catabolic process"/>
    <property type="evidence" value="ECO:0007669"/>
    <property type="project" value="UniProtKB-UniRule"/>
</dbReference>
<evidence type="ECO:0000256" key="2">
    <source>
        <dbReference type="ARBA" id="ARBA00009473"/>
    </source>
</evidence>
<reference evidence="8" key="2">
    <citation type="journal article" date="2021" name="PeerJ">
        <title>Extensive microbial diversity within the chicken gut microbiome revealed by metagenomics and culture.</title>
        <authorList>
            <person name="Gilroy R."/>
            <person name="Ravi A."/>
            <person name="Getino M."/>
            <person name="Pursley I."/>
            <person name="Horton D.L."/>
            <person name="Alikhan N.F."/>
            <person name="Baker D."/>
            <person name="Gharbi K."/>
            <person name="Hall N."/>
            <person name="Watson M."/>
            <person name="Adriaenssens E.M."/>
            <person name="Foster-Nyarko E."/>
            <person name="Jarju S."/>
            <person name="Secka A."/>
            <person name="Antonio M."/>
            <person name="Oren A."/>
            <person name="Chaudhuri R.R."/>
            <person name="La Ragione R."/>
            <person name="Hildebrand F."/>
            <person name="Pallen M.J."/>
        </authorList>
    </citation>
    <scope>NUCLEOTIDE SEQUENCE</scope>
    <source>
        <strain evidence="8">2478</strain>
    </source>
</reference>
<dbReference type="PANTHER" id="PTHR10889:SF3">
    <property type="entry name" value="DEOXYRIBOSE-PHOSPHATE ALDOLASE"/>
    <property type="match status" value="1"/>
</dbReference>
<accession>A0A9D9IWS1</accession>
<dbReference type="InterPro" id="IPR011343">
    <property type="entry name" value="DeoC"/>
</dbReference>
<dbReference type="Gene3D" id="3.20.20.70">
    <property type="entry name" value="Aldolase class I"/>
    <property type="match status" value="1"/>
</dbReference>
<evidence type="ECO:0000256" key="4">
    <source>
        <dbReference type="ARBA" id="ARBA00023239"/>
    </source>
</evidence>
<dbReference type="Pfam" id="PF01791">
    <property type="entry name" value="DeoC"/>
    <property type="match status" value="1"/>
</dbReference>
<evidence type="ECO:0000256" key="5">
    <source>
        <dbReference type="ARBA" id="ARBA00023270"/>
    </source>
</evidence>
<dbReference type="InterPro" id="IPR002915">
    <property type="entry name" value="DeoC/FbaB/LacD_aldolase"/>
</dbReference>
<comment type="caution">
    <text evidence="8">The sequence shown here is derived from an EMBL/GenBank/DDBJ whole genome shotgun (WGS) entry which is preliminary data.</text>
</comment>
<dbReference type="GO" id="GO:0005737">
    <property type="term" value="C:cytoplasm"/>
    <property type="evidence" value="ECO:0007669"/>
    <property type="project" value="InterPro"/>
</dbReference>
<evidence type="ECO:0000256" key="1">
    <source>
        <dbReference type="ARBA" id="ARBA00004816"/>
    </source>
</evidence>
<reference evidence="8" key="1">
    <citation type="submission" date="2020-10" db="EMBL/GenBank/DDBJ databases">
        <authorList>
            <person name="Gilroy R."/>
        </authorList>
    </citation>
    <scope>NUCLEOTIDE SEQUENCE</scope>
    <source>
        <strain evidence="8">2478</strain>
    </source>
</reference>
<evidence type="ECO:0000256" key="6">
    <source>
        <dbReference type="ARBA" id="ARBA00048791"/>
    </source>
</evidence>
<dbReference type="GO" id="GO:0016052">
    <property type="term" value="P:carbohydrate catabolic process"/>
    <property type="evidence" value="ECO:0007669"/>
    <property type="project" value="TreeGrafter"/>
</dbReference>
<dbReference type="SMART" id="SM01133">
    <property type="entry name" value="DeoC"/>
    <property type="match status" value="1"/>
</dbReference>
<comment type="similarity">
    <text evidence="2">Belongs to the DeoC/FbaB aldolase family. DeoC type 2 subfamily.</text>
</comment>
<protein>
    <recommendedName>
        <fullName evidence="3 7">Deoxyribose-phosphate aldolase</fullName>
        <ecNumber evidence="3 7">4.1.2.4</ecNumber>
    </recommendedName>
</protein>